<keyword evidence="7" id="KW-1185">Reference proteome</keyword>
<keyword evidence="1" id="KW-0805">Transcription regulation</keyword>
<evidence type="ECO:0000256" key="4">
    <source>
        <dbReference type="SAM" id="MobiDB-lite"/>
    </source>
</evidence>
<evidence type="ECO:0000313" key="7">
    <source>
        <dbReference type="Proteomes" id="UP000232163"/>
    </source>
</evidence>
<gene>
    <name evidence="6" type="ORF">B5P45_12300</name>
</gene>
<dbReference type="SMART" id="SM00895">
    <property type="entry name" value="FCD"/>
    <property type="match status" value="1"/>
</dbReference>
<dbReference type="PANTHER" id="PTHR43537:SF5">
    <property type="entry name" value="UXU OPERON TRANSCRIPTIONAL REGULATOR"/>
    <property type="match status" value="1"/>
</dbReference>
<dbReference type="Gene3D" id="1.20.120.530">
    <property type="entry name" value="GntR ligand-binding domain-like"/>
    <property type="match status" value="1"/>
</dbReference>
<dbReference type="AlphaFoldDB" id="A0A2N9VYR7"/>
<name>A0A2N9VYR7_9HYPH</name>
<dbReference type="GO" id="GO:0003677">
    <property type="term" value="F:DNA binding"/>
    <property type="evidence" value="ECO:0007669"/>
    <property type="project" value="UniProtKB-KW"/>
</dbReference>
<comment type="caution">
    <text evidence="6">The sequence shown here is derived from an EMBL/GenBank/DDBJ whole genome shotgun (WGS) entry which is preliminary data.</text>
</comment>
<feature type="region of interest" description="Disordered" evidence="4">
    <location>
        <begin position="34"/>
        <end position="55"/>
    </location>
</feature>
<dbReference type="SUPFAM" id="SSF48008">
    <property type="entry name" value="GntR ligand-binding domain-like"/>
    <property type="match status" value="1"/>
</dbReference>
<accession>A0A2N9VYR7</accession>
<dbReference type="PANTHER" id="PTHR43537">
    <property type="entry name" value="TRANSCRIPTIONAL REGULATOR, GNTR FAMILY"/>
    <property type="match status" value="1"/>
</dbReference>
<dbReference type="InterPro" id="IPR008920">
    <property type="entry name" value="TF_FadR/GntR_C"/>
</dbReference>
<reference evidence="7" key="1">
    <citation type="journal article" date="2017" name="Int J Environ Stud">
        <title>Does the Miocene-Pliocene relict legume Oxytropis triphylla form nitrogen-fixing nodules with a combination of bacterial strains?</title>
        <authorList>
            <person name="Safronova V."/>
            <person name="Belimov A."/>
            <person name="Sazanova A."/>
            <person name="Kuznetsova I."/>
            <person name="Popova J."/>
            <person name="Andronov E."/>
            <person name="Verkhozina A."/>
            <person name="Tikhonovich I."/>
        </authorList>
    </citation>
    <scope>NUCLEOTIDE SEQUENCE [LARGE SCALE GENOMIC DNA]</scope>
    <source>
        <strain evidence="7">Tri-38</strain>
    </source>
</reference>
<keyword evidence="3" id="KW-0804">Transcription</keyword>
<evidence type="ECO:0000313" key="6">
    <source>
        <dbReference type="EMBL" id="PIO44635.1"/>
    </source>
</evidence>
<feature type="domain" description="GntR C-terminal" evidence="5">
    <location>
        <begin position="58"/>
        <end position="173"/>
    </location>
</feature>
<dbReference type="Proteomes" id="UP000232163">
    <property type="component" value="Unassembled WGS sequence"/>
</dbReference>
<evidence type="ECO:0000256" key="3">
    <source>
        <dbReference type="ARBA" id="ARBA00023163"/>
    </source>
</evidence>
<dbReference type="InterPro" id="IPR011711">
    <property type="entry name" value="GntR_C"/>
</dbReference>
<organism evidence="6 7">
    <name type="scientific">Phyllobacterium zundukense</name>
    <dbReference type="NCBI Taxonomy" id="1867719"/>
    <lineage>
        <taxon>Bacteria</taxon>
        <taxon>Pseudomonadati</taxon>
        <taxon>Pseudomonadota</taxon>
        <taxon>Alphaproteobacteria</taxon>
        <taxon>Hyphomicrobiales</taxon>
        <taxon>Phyllobacteriaceae</taxon>
        <taxon>Phyllobacterium</taxon>
    </lineage>
</organism>
<protein>
    <recommendedName>
        <fullName evidence="5">GntR C-terminal domain-containing protein</fullName>
    </recommendedName>
</protein>
<dbReference type="EMBL" id="MZMT01000028">
    <property type="protein sequence ID" value="PIO44635.1"/>
    <property type="molecule type" value="Genomic_DNA"/>
</dbReference>
<evidence type="ECO:0000256" key="2">
    <source>
        <dbReference type="ARBA" id="ARBA00023125"/>
    </source>
</evidence>
<dbReference type="Pfam" id="PF07729">
    <property type="entry name" value="FCD"/>
    <property type="match status" value="1"/>
</dbReference>
<keyword evidence="2" id="KW-0238">DNA-binding</keyword>
<evidence type="ECO:0000256" key="1">
    <source>
        <dbReference type="ARBA" id="ARBA00023015"/>
    </source>
</evidence>
<proteinExistence type="predicted"/>
<evidence type="ECO:0000259" key="5">
    <source>
        <dbReference type="SMART" id="SM00895"/>
    </source>
</evidence>
<sequence length="190" mass="20950">MAERACVGSTWRNDRRFLVGLEYTLAPSYLGLDRRQGDRQSSRGVNPAGSHQIEKHRPMLAAIRRSEADLTALRHWREEMDRTKLSQDVGVGADIEFHRAVATASGNGKVADFQRYLSLLLSQSVTIARNNTLTQRGPAHVDSVINDHRDIYHAINAGSAADARSAMRRHLLLAATRLGVIGEGEVALLS</sequence>